<proteinExistence type="inferred from homology"/>
<sequence length="308" mass="33355">MSNERLFFVPEGLEGERVDVALSRLLGLSRTKAAELVQAGSALVDGKVPARSERVSEGQQLAVTLPEVRDIADVAPEKVDGMDIVFEDADIVVVNKPVGVAAHPSVGWEGPTVLGGLLGAGVAITTSGAQERRGIVSRLDVGTSGLMVVAKSEVAYSVLKNAFRNRLVDKRYHALAQGHFQNMKGTIEAPIGRSQKHDYKFAVMASGKPSITHYDVIEMFPGASLLDIKLETGRTHQIRVHMSTAGHPLVGDPQYGSDPKLAEKLGLVRQWLHARALAFEHPTRHTRVEFEAPYPEDLEHALNVLRAG</sequence>
<dbReference type="PATRIC" id="fig|1630135.4.peg.1598"/>
<comment type="catalytic activity">
    <reaction evidence="1 6">
        <text>a uridine in RNA = a pseudouridine in RNA</text>
        <dbReference type="Rhea" id="RHEA:48348"/>
        <dbReference type="Rhea" id="RHEA-COMP:12068"/>
        <dbReference type="Rhea" id="RHEA-COMP:12069"/>
        <dbReference type="ChEBI" id="CHEBI:65314"/>
        <dbReference type="ChEBI" id="CHEBI:65315"/>
    </reaction>
</comment>
<evidence type="ECO:0000256" key="2">
    <source>
        <dbReference type="ARBA" id="ARBA00010876"/>
    </source>
</evidence>
<organism evidence="8 9">
    <name type="scientific">Dermabacter vaginalis</name>
    <dbReference type="NCBI Taxonomy" id="1630135"/>
    <lineage>
        <taxon>Bacteria</taxon>
        <taxon>Bacillati</taxon>
        <taxon>Actinomycetota</taxon>
        <taxon>Actinomycetes</taxon>
        <taxon>Micrococcales</taxon>
        <taxon>Dermabacteraceae</taxon>
        <taxon>Dermabacter</taxon>
    </lineage>
</organism>
<dbReference type="InterPro" id="IPR020103">
    <property type="entry name" value="PsdUridine_synth_cat_dom_sf"/>
</dbReference>
<dbReference type="Gene3D" id="3.30.2350.10">
    <property type="entry name" value="Pseudouridine synthase"/>
    <property type="match status" value="1"/>
</dbReference>
<evidence type="ECO:0000313" key="8">
    <source>
        <dbReference type="EMBL" id="ANP28146.1"/>
    </source>
</evidence>
<dbReference type="InterPro" id="IPR050188">
    <property type="entry name" value="RluA_PseudoU_synthase"/>
</dbReference>
<dbReference type="AlphaFoldDB" id="A0A1B0ZJL2"/>
<evidence type="ECO:0000256" key="4">
    <source>
        <dbReference type="PIRSR" id="PIRSR606225-1"/>
    </source>
</evidence>
<name>A0A1B0ZJL2_9MICO</name>
<dbReference type="KEGG" id="dva:DAD186_15960"/>
<dbReference type="GO" id="GO:0000455">
    <property type="term" value="P:enzyme-directed rRNA pseudouridine synthesis"/>
    <property type="evidence" value="ECO:0007669"/>
    <property type="project" value="TreeGrafter"/>
</dbReference>
<reference evidence="8 9" key="1">
    <citation type="submission" date="2015-06" db="EMBL/GenBank/DDBJ databases">
        <title>Investigation of pathophysiology for high-risk pregnancy and development of treatment modality based on it.</title>
        <authorList>
            <person name="Kim B.-C."/>
            <person name="Lim S."/>
        </authorList>
    </citation>
    <scope>NUCLEOTIDE SEQUENCE [LARGE SCALE GENOMIC DNA]</scope>
    <source>
        <strain evidence="8 9">AD1-86</strain>
    </source>
</reference>
<comment type="similarity">
    <text evidence="2 6">Belongs to the pseudouridine synthase RluA family.</text>
</comment>
<dbReference type="GO" id="GO:0003723">
    <property type="term" value="F:RNA binding"/>
    <property type="evidence" value="ECO:0007669"/>
    <property type="project" value="UniProtKB-KW"/>
</dbReference>
<gene>
    <name evidence="8" type="ORF">DAD186_15960</name>
</gene>
<evidence type="ECO:0000256" key="6">
    <source>
        <dbReference type="RuleBase" id="RU362028"/>
    </source>
</evidence>
<evidence type="ECO:0000256" key="5">
    <source>
        <dbReference type="PROSITE-ProRule" id="PRU00182"/>
    </source>
</evidence>
<dbReference type="EC" id="5.4.99.-" evidence="6"/>
<evidence type="ECO:0000256" key="1">
    <source>
        <dbReference type="ARBA" id="ARBA00000073"/>
    </source>
</evidence>
<keyword evidence="5" id="KW-0694">RNA-binding</keyword>
<dbReference type="CDD" id="cd00165">
    <property type="entry name" value="S4"/>
    <property type="match status" value="1"/>
</dbReference>
<feature type="domain" description="Pseudouridine synthase RsuA/RluA-like" evidence="7">
    <location>
        <begin position="90"/>
        <end position="243"/>
    </location>
</feature>
<dbReference type="CDD" id="cd02869">
    <property type="entry name" value="PseudoU_synth_RluA_like"/>
    <property type="match status" value="1"/>
</dbReference>
<keyword evidence="3 6" id="KW-0413">Isomerase</keyword>
<evidence type="ECO:0000259" key="7">
    <source>
        <dbReference type="Pfam" id="PF00849"/>
    </source>
</evidence>
<dbReference type="EMBL" id="CP012117">
    <property type="protein sequence ID" value="ANP28146.1"/>
    <property type="molecule type" value="Genomic_DNA"/>
</dbReference>
<dbReference type="PANTHER" id="PTHR21600">
    <property type="entry name" value="MITOCHONDRIAL RNA PSEUDOURIDINE SYNTHASE"/>
    <property type="match status" value="1"/>
</dbReference>
<comment type="function">
    <text evidence="6">Responsible for synthesis of pseudouridine from uracil.</text>
</comment>
<dbReference type="InterPro" id="IPR036986">
    <property type="entry name" value="S4_RNA-bd_sf"/>
</dbReference>
<dbReference type="Gene3D" id="3.10.290.10">
    <property type="entry name" value="RNA-binding S4 domain"/>
    <property type="match status" value="1"/>
</dbReference>
<dbReference type="GO" id="GO:0009982">
    <property type="term" value="F:pseudouridine synthase activity"/>
    <property type="evidence" value="ECO:0007669"/>
    <property type="project" value="InterPro"/>
</dbReference>
<dbReference type="Pfam" id="PF00849">
    <property type="entry name" value="PseudoU_synth_2"/>
    <property type="match status" value="1"/>
</dbReference>
<protein>
    <recommendedName>
        <fullName evidence="6">Pseudouridine synthase</fullName>
        <ecNumber evidence="6">5.4.99.-</ecNumber>
    </recommendedName>
</protein>
<evidence type="ECO:0000313" key="9">
    <source>
        <dbReference type="Proteomes" id="UP000092596"/>
    </source>
</evidence>
<dbReference type="Proteomes" id="UP000092596">
    <property type="component" value="Chromosome"/>
</dbReference>
<dbReference type="PROSITE" id="PS50889">
    <property type="entry name" value="S4"/>
    <property type="match status" value="1"/>
</dbReference>
<dbReference type="SUPFAM" id="SSF55120">
    <property type="entry name" value="Pseudouridine synthase"/>
    <property type="match status" value="1"/>
</dbReference>
<dbReference type="InterPro" id="IPR006225">
    <property type="entry name" value="PsdUridine_synth_RluC/D"/>
</dbReference>
<dbReference type="InterPro" id="IPR006145">
    <property type="entry name" value="PsdUridine_synth_RsuA/RluA"/>
</dbReference>
<dbReference type="SUPFAM" id="SSF55174">
    <property type="entry name" value="Alpha-L RNA-binding motif"/>
    <property type="match status" value="1"/>
</dbReference>
<dbReference type="RefSeq" id="WP_065248191.1">
    <property type="nucleotide sequence ID" value="NZ_CP012117.1"/>
</dbReference>
<dbReference type="PANTHER" id="PTHR21600:SF44">
    <property type="entry name" value="RIBOSOMAL LARGE SUBUNIT PSEUDOURIDINE SYNTHASE D"/>
    <property type="match status" value="1"/>
</dbReference>
<dbReference type="GO" id="GO:0140098">
    <property type="term" value="F:catalytic activity, acting on RNA"/>
    <property type="evidence" value="ECO:0007669"/>
    <property type="project" value="UniProtKB-ARBA"/>
</dbReference>
<accession>A0A1B0ZJL2</accession>
<dbReference type="STRING" id="1630135.DAD186_15960"/>
<evidence type="ECO:0000256" key="3">
    <source>
        <dbReference type="ARBA" id="ARBA00023235"/>
    </source>
</evidence>
<dbReference type="NCBIfam" id="TIGR00005">
    <property type="entry name" value="rluA_subfam"/>
    <property type="match status" value="1"/>
</dbReference>
<feature type="active site" evidence="4">
    <location>
        <position position="140"/>
    </location>
</feature>